<dbReference type="PANTHER" id="PTHR42951:SF14">
    <property type="entry name" value="METALLO-BETA-LACTAMASE SUPERFAMILY PROTEIN"/>
    <property type="match status" value="1"/>
</dbReference>
<dbReference type="Proteomes" id="UP000230605">
    <property type="component" value="Chromosome 4"/>
</dbReference>
<gene>
    <name evidence="2" type="ORF">CB0940_03959</name>
    <name evidence="3" type="ORF">RHO25_005783</name>
</gene>
<dbReference type="OrthoDB" id="536211at2759"/>
<reference evidence="2 4" key="1">
    <citation type="submission" date="2015-10" db="EMBL/GenBank/DDBJ databases">
        <title>The cercosporin biosynthetic gene cluster was horizontally transferred to several fungal lineages and shown to be expanded in Cercospora beticola based on microsynteny with recipient genomes.</title>
        <authorList>
            <person name="De Jonge R."/>
            <person name="Ebert M.K."/>
            <person name="Suttle J.C."/>
            <person name="Jurick Ii W.M."/>
            <person name="Secor G.A."/>
            <person name="Thomma B.P."/>
            <person name="Van De Peer Y."/>
            <person name="Bolton M.D."/>
        </authorList>
    </citation>
    <scope>NUCLEOTIDE SEQUENCE [LARGE SCALE GENOMIC DNA]</scope>
    <source>
        <strain evidence="2 4">09-40</strain>
    </source>
</reference>
<sequence length="291" mass="31565">MASELLANVYISPAVPMRRPDGQVVGTWSPIACTLIHGPKTAVLVNAPFTIAETEGLADWISQTLGKKKLKAVYVSHGVHDFLLGLPTLRKRFPDLKTYVTQTTLDAIKQSLQSKVLAAFSAQFPGQIDQQPPADQAAELLPPSNELEVDGHKLHAITAGQAAVDNSTIIWVPSLRLAVCGTVVYGSVHLMQVGAATKEKRQAWIAAIEKVEQLGPTSVIAAHQKSGEIPGFWHLQRTKDYLKTFGRLIESGKVKNAKELTAAMTEIYPDRFNAGALIVSSRAAFPKTNRL</sequence>
<proteinExistence type="predicted"/>
<dbReference type="PANTHER" id="PTHR42951">
    <property type="entry name" value="METALLO-BETA-LACTAMASE DOMAIN-CONTAINING"/>
    <property type="match status" value="1"/>
</dbReference>
<dbReference type="SUPFAM" id="SSF56281">
    <property type="entry name" value="Metallo-hydrolase/oxidoreductase"/>
    <property type="match status" value="1"/>
</dbReference>
<keyword evidence="5" id="KW-1185">Reference proteome</keyword>
<feature type="domain" description="Metallo-beta-lactamase" evidence="1">
    <location>
        <begin position="30"/>
        <end position="223"/>
    </location>
</feature>
<dbReference type="SMART" id="SM00849">
    <property type="entry name" value="Lactamase_B"/>
    <property type="match status" value="1"/>
</dbReference>
<evidence type="ECO:0000313" key="4">
    <source>
        <dbReference type="Proteomes" id="UP000230605"/>
    </source>
</evidence>
<evidence type="ECO:0000313" key="3">
    <source>
        <dbReference type="EMBL" id="WPB01162.1"/>
    </source>
</evidence>
<evidence type="ECO:0000259" key="1">
    <source>
        <dbReference type="SMART" id="SM00849"/>
    </source>
</evidence>
<evidence type="ECO:0000313" key="5">
    <source>
        <dbReference type="Proteomes" id="UP001302367"/>
    </source>
</evidence>
<dbReference type="Proteomes" id="UP001302367">
    <property type="component" value="Chromosome 4"/>
</dbReference>
<dbReference type="EMBL" id="LKMD01000105">
    <property type="protein sequence ID" value="PIA92843.1"/>
    <property type="molecule type" value="Genomic_DNA"/>
</dbReference>
<dbReference type="CDD" id="cd07739">
    <property type="entry name" value="metallo-hydrolase-like_MBL-fold"/>
    <property type="match status" value="1"/>
</dbReference>
<dbReference type="InterPro" id="IPR036866">
    <property type="entry name" value="RibonucZ/Hydroxyglut_hydro"/>
</dbReference>
<dbReference type="EMBL" id="CP134187">
    <property type="protein sequence ID" value="WPB01162.1"/>
    <property type="molecule type" value="Genomic_DNA"/>
</dbReference>
<dbReference type="Gene3D" id="3.60.15.10">
    <property type="entry name" value="Ribonuclease Z/Hydroxyacylglutathione hydrolase-like"/>
    <property type="match status" value="1"/>
</dbReference>
<name>A0A2G5HKV5_CERBT</name>
<dbReference type="InterPro" id="IPR001279">
    <property type="entry name" value="Metallo-B-lactamas"/>
</dbReference>
<protein>
    <recommendedName>
        <fullName evidence="1">Metallo-beta-lactamase domain-containing protein</fullName>
    </recommendedName>
</protein>
<accession>A0A2G5HKV5</accession>
<dbReference type="AlphaFoldDB" id="A0A2G5HKV5"/>
<reference evidence="3 5" key="2">
    <citation type="submission" date="2023-09" db="EMBL/GenBank/DDBJ databases">
        <title>Complete-Gapless Cercospora beticola genome.</title>
        <authorList>
            <person name="Wyatt N.A."/>
            <person name="Spanner R.E."/>
            <person name="Bolton M.D."/>
        </authorList>
    </citation>
    <scope>NUCLEOTIDE SEQUENCE [LARGE SCALE GENOMIC DNA]</scope>
    <source>
        <strain evidence="3">Cb09-40</strain>
    </source>
</reference>
<organism evidence="2 4">
    <name type="scientific">Cercospora beticola</name>
    <name type="common">Sugarbeet leaf spot fungus</name>
    <dbReference type="NCBI Taxonomy" id="122368"/>
    <lineage>
        <taxon>Eukaryota</taxon>
        <taxon>Fungi</taxon>
        <taxon>Dikarya</taxon>
        <taxon>Ascomycota</taxon>
        <taxon>Pezizomycotina</taxon>
        <taxon>Dothideomycetes</taxon>
        <taxon>Dothideomycetidae</taxon>
        <taxon>Mycosphaerellales</taxon>
        <taxon>Mycosphaerellaceae</taxon>
        <taxon>Cercospora</taxon>
    </lineage>
</organism>
<evidence type="ECO:0000313" key="2">
    <source>
        <dbReference type="EMBL" id="PIA92843.1"/>
    </source>
</evidence>
<dbReference type="InterPro" id="IPR050855">
    <property type="entry name" value="NDM-1-like"/>
</dbReference>